<dbReference type="OrthoDB" id="5954591at2"/>
<reference evidence="1 2" key="1">
    <citation type="submission" date="2019-02" db="EMBL/GenBank/DDBJ databases">
        <title>Deep-cultivation of Planctomycetes and their phenomic and genomic characterization uncovers novel biology.</title>
        <authorList>
            <person name="Wiegand S."/>
            <person name="Jogler M."/>
            <person name="Boedeker C."/>
            <person name="Pinto D."/>
            <person name="Vollmers J."/>
            <person name="Rivas-Marin E."/>
            <person name="Kohn T."/>
            <person name="Peeters S.H."/>
            <person name="Heuer A."/>
            <person name="Rast P."/>
            <person name="Oberbeckmann S."/>
            <person name="Bunk B."/>
            <person name="Jeske O."/>
            <person name="Meyerdierks A."/>
            <person name="Storesund J.E."/>
            <person name="Kallscheuer N."/>
            <person name="Luecker S."/>
            <person name="Lage O.M."/>
            <person name="Pohl T."/>
            <person name="Merkel B.J."/>
            <person name="Hornburger P."/>
            <person name="Mueller R.-W."/>
            <person name="Bruemmer F."/>
            <person name="Labrenz M."/>
            <person name="Spormann A.M."/>
            <person name="Op den Camp H."/>
            <person name="Overmann J."/>
            <person name="Amann R."/>
            <person name="Jetten M.S.M."/>
            <person name="Mascher T."/>
            <person name="Medema M.H."/>
            <person name="Devos D.P."/>
            <person name="Kaster A.-K."/>
            <person name="Ovreas L."/>
            <person name="Rohde M."/>
            <person name="Galperin M.Y."/>
            <person name="Jogler C."/>
        </authorList>
    </citation>
    <scope>NUCLEOTIDE SEQUENCE [LARGE SCALE GENOMIC DNA]</scope>
    <source>
        <strain evidence="1 2">ETA_A8</strain>
    </source>
</reference>
<evidence type="ECO:0000313" key="1">
    <source>
        <dbReference type="EMBL" id="QDU28378.1"/>
    </source>
</evidence>
<evidence type="ECO:0008006" key="3">
    <source>
        <dbReference type="Google" id="ProtNLM"/>
    </source>
</evidence>
<evidence type="ECO:0000313" key="2">
    <source>
        <dbReference type="Proteomes" id="UP000315017"/>
    </source>
</evidence>
<dbReference type="InterPro" id="IPR036696">
    <property type="entry name" value="YdfO-like_sf"/>
</dbReference>
<dbReference type="Gene3D" id="3.30.1810.10">
    <property type="entry name" value="YdfO-like"/>
    <property type="match status" value="1"/>
</dbReference>
<organism evidence="1 2">
    <name type="scientific">Anatilimnocola aggregata</name>
    <dbReference type="NCBI Taxonomy" id="2528021"/>
    <lineage>
        <taxon>Bacteria</taxon>
        <taxon>Pseudomonadati</taxon>
        <taxon>Planctomycetota</taxon>
        <taxon>Planctomycetia</taxon>
        <taxon>Pirellulales</taxon>
        <taxon>Pirellulaceae</taxon>
        <taxon>Anatilimnocola</taxon>
    </lineage>
</organism>
<name>A0A517YDS8_9BACT</name>
<keyword evidence="2" id="KW-1185">Reference proteome</keyword>
<proteinExistence type="predicted"/>
<accession>A0A517YDS8</accession>
<dbReference type="EMBL" id="CP036274">
    <property type="protein sequence ID" value="QDU28378.1"/>
    <property type="molecule type" value="Genomic_DNA"/>
</dbReference>
<dbReference type="AlphaFoldDB" id="A0A517YDS8"/>
<dbReference type="Pfam" id="PF07166">
    <property type="entry name" value="DUF1398"/>
    <property type="match status" value="1"/>
</dbReference>
<gene>
    <name evidence="1" type="ORF">ETAA8_34780</name>
</gene>
<dbReference type="InterPro" id="IPR009833">
    <property type="entry name" value="DUF1398"/>
</dbReference>
<dbReference type="Proteomes" id="UP000315017">
    <property type="component" value="Chromosome"/>
</dbReference>
<dbReference type="SUPFAM" id="SSF160419">
    <property type="entry name" value="YdfO-like"/>
    <property type="match status" value="1"/>
</dbReference>
<dbReference type="RefSeq" id="WP_145090562.1">
    <property type="nucleotide sequence ID" value="NZ_CP036274.1"/>
</dbReference>
<sequence>MNAEQTEVIQVCARGALTGELSFPEIVGKLTQIGMERYHADYSRQEITYYKPNGDSLVVATPHPTNPTADEFMPAAVESAVRQSQRNEHTYLAFIRKTMAAGCVGYFVQITGRRVIYFGRNGESHVEHFPPAHF</sequence>
<dbReference type="KEGG" id="aagg:ETAA8_34780"/>
<protein>
    <recommendedName>
        <fullName evidence="3">DUF1398 domain-containing protein</fullName>
    </recommendedName>
</protein>